<dbReference type="PANTHER" id="PTHR34613">
    <property type="entry name" value="SLL0800 PROTEIN"/>
    <property type="match status" value="1"/>
</dbReference>
<reference evidence="2 3" key="2">
    <citation type="journal article" date="2016" name="Genome Announc.">
        <title>Draft Genome Sequence of the N2-Fixing Cyanobacterium Nostoc piscinale CENA21, Isolated from the Brazilian Amazon Floodplain.</title>
        <authorList>
            <person name="Leao T."/>
            <person name="Guimaraes P.I."/>
            <person name="de Melo A.G."/>
            <person name="Ramos R.T."/>
            <person name="Leao P.N."/>
            <person name="Silva A."/>
            <person name="Fiore M.F."/>
            <person name="Schneider M.P."/>
        </authorList>
    </citation>
    <scope>NUCLEOTIDE SEQUENCE [LARGE SCALE GENOMIC DNA]</scope>
    <source>
        <strain evidence="2 3">CENA21</strain>
    </source>
</reference>
<reference evidence="3" key="1">
    <citation type="submission" date="2015-07" db="EMBL/GenBank/DDBJ databases">
        <title>Genome Of Nitrogen-Fixing Cyanobacterium Nostoc piscinale CENA21 From Solimoes/Amazon River Floodplain Sediments And Comparative Genomics To Uncover Biosynthetic Natural Products Potential.</title>
        <authorList>
            <person name="Leao T.F."/>
            <person name="Leao P.N."/>
            <person name="Guimaraes P.I."/>
            <person name="de Melo A.G.C."/>
            <person name="Ramos R.T.J."/>
            <person name="Silva A."/>
            <person name="Fiore M.F."/>
            <person name="Schneider M.P.C."/>
        </authorList>
    </citation>
    <scope>NUCLEOTIDE SEQUENCE [LARGE SCALE GENOMIC DNA]</scope>
    <source>
        <strain evidence="3">CENA21</strain>
    </source>
</reference>
<gene>
    <name evidence="2" type="ORF">ACX27_08930</name>
</gene>
<dbReference type="Proteomes" id="UP000062645">
    <property type="component" value="Chromosome"/>
</dbReference>
<keyword evidence="3" id="KW-1185">Reference proteome</keyword>
<accession>A0A0M3V523</accession>
<dbReference type="KEGG" id="npz:ACX27_08930"/>
<dbReference type="STRING" id="224013.ACX27_08930"/>
<evidence type="ECO:0000259" key="1">
    <source>
        <dbReference type="Pfam" id="PF14261"/>
    </source>
</evidence>
<dbReference type="AlphaFoldDB" id="A0A0M3V523"/>
<dbReference type="PATRIC" id="fig|224013.5.peg.2169"/>
<evidence type="ECO:0000313" key="2">
    <source>
        <dbReference type="EMBL" id="ALF52947.1"/>
    </source>
</evidence>
<name>A0A0M3V523_9NOSO</name>
<dbReference type="PANTHER" id="PTHR34613:SF1">
    <property type="entry name" value="SLL6017 PROTEIN"/>
    <property type="match status" value="1"/>
</dbReference>
<dbReference type="RefSeq" id="WP_062291103.1">
    <property type="nucleotide sequence ID" value="NZ_CP012036.1"/>
</dbReference>
<feature type="domain" description="DUF4351" evidence="1">
    <location>
        <begin position="243"/>
        <end position="299"/>
    </location>
</feature>
<proteinExistence type="predicted"/>
<organism evidence="2 3">
    <name type="scientific">Nostoc piscinale CENA21</name>
    <dbReference type="NCBI Taxonomy" id="224013"/>
    <lineage>
        <taxon>Bacteria</taxon>
        <taxon>Bacillati</taxon>
        <taxon>Cyanobacteriota</taxon>
        <taxon>Cyanophyceae</taxon>
        <taxon>Nostocales</taxon>
        <taxon>Nostocaceae</taxon>
        <taxon>Nostoc</taxon>
    </lineage>
</organism>
<dbReference type="OrthoDB" id="458251at2"/>
<protein>
    <recommendedName>
        <fullName evidence="1">DUF4351 domain-containing protein</fullName>
    </recommendedName>
</protein>
<evidence type="ECO:0000313" key="3">
    <source>
        <dbReference type="Proteomes" id="UP000062645"/>
    </source>
</evidence>
<dbReference type="EMBL" id="CP012036">
    <property type="protein sequence ID" value="ALF52947.1"/>
    <property type="molecule type" value="Genomic_DNA"/>
</dbReference>
<dbReference type="InterPro" id="IPR025587">
    <property type="entry name" value="DUF4351"/>
</dbReference>
<sequence>MAKAADTGSKRLISLAPDAWAQWVTQLPDVVAQEILSAEFQWISRETDVLIKAYSEACGDFLILNELQLRYPKNMPLRMRAYAALAEEKYQLPIYPVLINILPPPSTITVVSSYQSEFLGLRVIQDYHVINLWEVDAEIVFSQPLPSLLPFVPILRGGAETSFVQRALQQLRTSEQFNQLEPLLAFFASFVLDIPLVQQIMRWDMTVLRESPWYQEILTEGLQKGIQQGVQQGLQQGVQQGLQQGLQQGARRQLIQVLQLRFGAIPQEVQDRLEDQSIEQLENLMAAAIAVNSVDEFLQNLP</sequence>
<dbReference type="Pfam" id="PF14261">
    <property type="entry name" value="DUF4351"/>
    <property type="match status" value="1"/>
</dbReference>